<reference evidence="1 2" key="1">
    <citation type="submission" date="2019-03" db="EMBL/GenBank/DDBJ databases">
        <title>Genomic Encyclopedia of Type Strains, Phase IV (KMG-IV): sequencing the most valuable type-strain genomes for metagenomic binning, comparative biology and taxonomic classification.</title>
        <authorList>
            <person name="Goeker M."/>
        </authorList>
    </citation>
    <scope>NUCLEOTIDE SEQUENCE [LARGE SCALE GENOMIC DNA]</scope>
    <source>
        <strain evidence="1 2">DSM 29487</strain>
    </source>
</reference>
<dbReference type="AlphaFoldDB" id="A0A4R3YL05"/>
<dbReference type="EMBL" id="SMCQ01000025">
    <property type="protein sequence ID" value="TCV92940.1"/>
    <property type="molecule type" value="Genomic_DNA"/>
</dbReference>
<gene>
    <name evidence="1" type="ORF">EDD60_12528</name>
</gene>
<proteinExistence type="predicted"/>
<evidence type="ECO:0000313" key="2">
    <source>
        <dbReference type="Proteomes" id="UP000295515"/>
    </source>
</evidence>
<keyword evidence="2" id="KW-1185">Reference proteome</keyword>
<dbReference type="Proteomes" id="UP000295515">
    <property type="component" value="Unassembled WGS sequence"/>
</dbReference>
<sequence length="86" mass="9936">MFESIDVKNGKITFCDMGDYLKEDLFQVIYPNDVIVDVGWYNGVHGFIILVISSFDWENPVIKYVVCDETKMLLVLQKVIDKIAEN</sequence>
<accession>A0A4R3YL05</accession>
<dbReference type="GeneID" id="98916438"/>
<organism evidence="1 2">
    <name type="scientific">Longibaculum muris</name>
    <dbReference type="NCBI Taxonomy" id="1796628"/>
    <lineage>
        <taxon>Bacteria</taxon>
        <taxon>Bacillati</taxon>
        <taxon>Bacillota</taxon>
        <taxon>Erysipelotrichia</taxon>
        <taxon>Erysipelotrichales</taxon>
        <taxon>Coprobacillaceae</taxon>
        <taxon>Longibaculum</taxon>
    </lineage>
</organism>
<name>A0A4R3YL05_9FIRM</name>
<protein>
    <submittedName>
        <fullName evidence="1">Uncharacterized protein</fullName>
    </submittedName>
</protein>
<comment type="caution">
    <text evidence="1">The sequence shown here is derived from an EMBL/GenBank/DDBJ whole genome shotgun (WGS) entry which is preliminary data.</text>
</comment>
<dbReference type="RefSeq" id="WP_066443456.1">
    <property type="nucleotide sequence ID" value="NZ_JANKBF010000001.1"/>
</dbReference>
<evidence type="ECO:0000313" key="1">
    <source>
        <dbReference type="EMBL" id="TCV92940.1"/>
    </source>
</evidence>